<dbReference type="PANTHER" id="PTHR34573:SF1">
    <property type="entry name" value="VITAMIN K EPOXIDE REDUCTASE DOMAIN-CONTAINING PROTEIN"/>
    <property type="match status" value="1"/>
</dbReference>
<dbReference type="AlphaFoldDB" id="A0AB34IWN6"/>
<evidence type="ECO:0008006" key="3">
    <source>
        <dbReference type="Google" id="ProtNLM"/>
    </source>
</evidence>
<comment type="caution">
    <text evidence="1">The sequence shown here is derived from an EMBL/GenBank/DDBJ whole genome shotgun (WGS) entry which is preliminary data.</text>
</comment>
<dbReference type="EMBL" id="JBGBPQ010000016">
    <property type="protein sequence ID" value="KAL1508307.1"/>
    <property type="molecule type" value="Genomic_DNA"/>
</dbReference>
<name>A0AB34IWN6_PRYPA</name>
<organism evidence="1 2">
    <name type="scientific">Prymnesium parvum</name>
    <name type="common">Toxic golden alga</name>
    <dbReference type="NCBI Taxonomy" id="97485"/>
    <lineage>
        <taxon>Eukaryota</taxon>
        <taxon>Haptista</taxon>
        <taxon>Haptophyta</taxon>
        <taxon>Prymnesiophyceae</taxon>
        <taxon>Prymnesiales</taxon>
        <taxon>Prymnesiaceae</taxon>
        <taxon>Prymnesium</taxon>
    </lineage>
</organism>
<sequence>MLALLSAACSALSPHPHTPRAALLRAAAIATAPLLLPLPASSSSSSSSPPPPPRLVYTPPEVTRASPAEAPALARHLRARGARLYGAYWCSHCYSQKQAFGVRAAPLLPYVECAEDGYRSERALCREKGIKGYPTWEINGEYFSGEQSLVELAALSGFRAPPR</sequence>
<protein>
    <recommendedName>
        <fullName evidence="3">Thioredoxin domain-containing protein</fullName>
    </recommendedName>
</protein>
<reference evidence="1 2" key="1">
    <citation type="journal article" date="2024" name="Science">
        <title>Giant polyketide synthase enzymes in the biosynthesis of giant marine polyether toxins.</title>
        <authorList>
            <person name="Fallon T.R."/>
            <person name="Shende V.V."/>
            <person name="Wierzbicki I.H."/>
            <person name="Pendleton A.L."/>
            <person name="Watervoot N.F."/>
            <person name="Auber R.P."/>
            <person name="Gonzalez D.J."/>
            <person name="Wisecaver J.H."/>
            <person name="Moore B.S."/>
        </authorList>
    </citation>
    <scope>NUCLEOTIDE SEQUENCE [LARGE SCALE GENOMIC DNA]</scope>
    <source>
        <strain evidence="1 2">12B1</strain>
    </source>
</reference>
<dbReference type="PANTHER" id="PTHR34573">
    <property type="entry name" value="VKC DOMAIN-CONTAINING PROTEIN"/>
    <property type="match status" value="1"/>
</dbReference>
<keyword evidence="2" id="KW-1185">Reference proteome</keyword>
<accession>A0AB34IWN6</accession>
<evidence type="ECO:0000313" key="1">
    <source>
        <dbReference type="EMBL" id="KAL1508307.1"/>
    </source>
</evidence>
<dbReference type="Gene3D" id="3.40.30.10">
    <property type="entry name" value="Glutaredoxin"/>
    <property type="match status" value="1"/>
</dbReference>
<gene>
    <name evidence="1" type="ORF">AB1Y20_004418</name>
</gene>
<dbReference type="Proteomes" id="UP001515480">
    <property type="component" value="Unassembled WGS sequence"/>
</dbReference>
<dbReference type="SUPFAM" id="SSF52833">
    <property type="entry name" value="Thioredoxin-like"/>
    <property type="match status" value="1"/>
</dbReference>
<evidence type="ECO:0000313" key="2">
    <source>
        <dbReference type="Proteomes" id="UP001515480"/>
    </source>
</evidence>
<proteinExistence type="predicted"/>
<dbReference type="InterPro" id="IPR036249">
    <property type="entry name" value="Thioredoxin-like_sf"/>
</dbReference>